<evidence type="ECO:0000256" key="10">
    <source>
        <dbReference type="ARBA" id="ARBA00022801"/>
    </source>
</evidence>
<evidence type="ECO:0000256" key="4">
    <source>
        <dbReference type="ARBA" id="ARBA00009439"/>
    </source>
</evidence>
<evidence type="ECO:0000256" key="17">
    <source>
        <dbReference type="ARBA" id="ARBA00023254"/>
    </source>
</evidence>
<gene>
    <name evidence="23" type="ORF">TVY486_1108990</name>
</gene>
<dbReference type="Pfam" id="PF13558">
    <property type="entry name" value="SbcC_Walker_B"/>
    <property type="match status" value="1"/>
</dbReference>
<evidence type="ECO:0000259" key="21">
    <source>
        <dbReference type="Pfam" id="PF04423"/>
    </source>
</evidence>
<evidence type="ECO:0000256" key="18">
    <source>
        <dbReference type="ARBA" id="ARBA00049360"/>
    </source>
</evidence>
<protein>
    <recommendedName>
        <fullName evidence="5">DNA repair protein RAD50</fullName>
    </recommendedName>
</protein>
<evidence type="ECO:0000256" key="11">
    <source>
        <dbReference type="ARBA" id="ARBA00022833"/>
    </source>
</evidence>
<evidence type="ECO:0000256" key="20">
    <source>
        <dbReference type="SAM" id="MobiDB-lite"/>
    </source>
</evidence>
<dbReference type="GO" id="GO:0043047">
    <property type="term" value="F:single-stranded telomeric DNA binding"/>
    <property type="evidence" value="ECO:0007669"/>
    <property type="project" value="TreeGrafter"/>
</dbReference>
<feature type="coiled-coil region" evidence="19">
    <location>
        <begin position="595"/>
        <end position="629"/>
    </location>
</feature>
<accession>G0UC67</accession>
<keyword evidence="6" id="KW-0158">Chromosome</keyword>
<dbReference type="InterPro" id="IPR013134">
    <property type="entry name" value="Zn_hook_RAD50"/>
</dbReference>
<evidence type="ECO:0000256" key="14">
    <source>
        <dbReference type="ARBA" id="ARBA00023054"/>
    </source>
</evidence>
<dbReference type="GO" id="GO:0046872">
    <property type="term" value="F:metal ion binding"/>
    <property type="evidence" value="ECO:0007669"/>
    <property type="project" value="UniProtKB-KW"/>
</dbReference>
<keyword evidence="12" id="KW-0067">ATP-binding</keyword>
<dbReference type="GO" id="GO:0003691">
    <property type="term" value="F:double-stranded telomeric DNA binding"/>
    <property type="evidence" value="ECO:0007669"/>
    <property type="project" value="TreeGrafter"/>
</dbReference>
<feature type="compositionally biased region" description="Gly residues" evidence="20">
    <location>
        <begin position="831"/>
        <end position="846"/>
    </location>
</feature>
<dbReference type="Gene3D" id="3.40.50.300">
    <property type="entry name" value="P-loop containing nucleotide triphosphate hydrolases"/>
    <property type="match status" value="2"/>
</dbReference>
<dbReference type="GO" id="GO:0051880">
    <property type="term" value="F:G-quadruplex DNA binding"/>
    <property type="evidence" value="ECO:0007669"/>
    <property type="project" value="TreeGrafter"/>
</dbReference>
<dbReference type="InterPro" id="IPR027417">
    <property type="entry name" value="P-loop_NTPase"/>
</dbReference>
<dbReference type="VEuPathDB" id="TriTrypDB:TvY486_1108990"/>
<evidence type="ECO:0000313" key="23">
    <source>
        <dbReference type="EMBL" id="CCC53415.1"/>
    </source>
</evidence>
<dbReference type="EMBL" id="HE573027">
    <property type="protein sequence ID" value="CCC53415.1"/>
    <property type="molecule type" value="Genomic_DNA"/>
</dbReference>
<evidence type="ECO:0000256" key="13">
    <source>
        <dbReference type="ARBA" id="ARBA00022842"/>
    </source>
</evidence>
<dbReference type="GO" id="GO:0016887">
    <property type="term" value="F:ATP hydrolysis activity"/>
    <property type="evidence" value="ECO:0007669"/>
    <property type="project" value="InterPro"/>
</dbReference>
<dbReference type="GO" id="GO:0030870">
    <property type="term" value="C:Mre11 complex"/>
    <property type="evidence" value="ECO:0007669"/>
    <property type="project" value="InterPro"/>
</dbReference>
<evidence type="ECO:0000256" key="12">
    <source>
        <dbReference type="ARBA" id="ARBA00022840"/>
    </source>
</evidence>
<dbReference type="PANTHER" id="PTHR18867:SF12">
    <property type="entry name" value="DNA REPAIR PROTEIN RAD50"/>
    <property type="match status" value="1"/>
</dbReference>
<dbReference type="FunFam" id="3.40.50.300:FF:000593">
    <property type="entry name" value="DNA repair protein RAD50"/>
    <property type="match status" value="1"/>
</dbReference>
<proteinExistence type="inferred from homology"/>
<evidence type="ECO:0000256" key="6">
    <source>
        <dbReference type="ARBA" id="ARBA00022454"/>
    </source>
</evidence>
<dbReference type="InterPro" id="IPR004584">
    <property type="entry name" value="Rad50_eukaryotes"/>
</dbReference>
<dbReference type="InterPro" id="IPR038729">
    <property type="entry name" value="Rad50/SbcC_AAA"/>
</dbReference>
<keyword evidence="17" id="KW-0469">Meiosis</keyword>
<evidence type="ECO:0000256" key="1">
    <source>
        <dbReference type="ARBA" id="ARBA00001947"/>
    </source>
</evidence>
<dbReference type="SUPFAM" id="SSF52540">
    <property type="entry name" value="P-loop containing nucleoside triphosphate hydrolases"/>
    <property type="match status" value="1"/>
</dbReference>
<evidence type="ECO:0000256" key="15">
    <source>
        <dbReference type="ARBA" id="ARBA00023204"/>
    </source>
</evidence>
<evidence type="ECO:0000256" key="16">
    <source>
        <dbReference type="ARBA" id="ARBA00023242"/>
    </source>
</evidence>
<evidence type="ECO:0000256" key="9">
    <source>
        <dbReference type="ARBA" id="ARBA00022763"/>
    </source>
</evidence>
<dbReference type="GO" id="GO:0007004">
    <property type="term" value="P:telomere maintenance via telomerase"/>
    <property type="evidence" value="ECO:0007669"/>
    <property type="project" value="TreeGrafter"/>
</dbReference>
<keyword evidence="7" id="KW-0479">Metal-binding</keyword>
<dbReference type="GO" id="GO:0000722">
    <property type="term" value="P:telomere maintenance via recombination"/>
    <property type="evidence" value="ECO:0007669"/>
    <property type="project" value="TreeGrafter"/>
</dbReference>
<evidence type="ECO:0000256" key="5">
    <source>
        <dbReference type="ARBA" id="ARBA00017893"/>
    </source>
</evidence>
<sequence>MTSIEQIEISGVRSFDPDPNHRQRIIFKKPLTVIVGKNGAGKTTIIEALLNACTGQMPPGSGIEKSSFVYDPKVMGETDVKAQIRLLFTGRGGKLIQVIRSFQAVRSRNKTTFSTLDNIVAFEDAATQKVVSSAYRANDVDRAIPDMLGVSAAVLEHVIFCHQEDGNWPLSPPKDVKKIFDEIFAATRYVLALDRLRENSKELRRQQKEHEASFMALSEHLVQAQQLQNDINTKENSIQVIRDKFKAMEPEQSQLRAVVQALTAVQRDAEDLSREAAMIQGQIHEKSQSLDRLNIGAVDETLEELVQRRNRCGERVQTLKKEVQSAATLLEEAEADARRYDRSVFHLRSTIGVFEQQAQEHKQCCLELQDIVKKLSLDVSVEWDQLDEQSLTCASACIDRELRKETEELDAATKLIEEKVASLEERQRALFRSMDSDNREKEMKQEQLSRLEQRLSEAERTLFELRPHAKPAQLQALQVTIKELEDRVEASEVLRKSGDDYKQRQEIQQCIAAQNNLVVELRQELARRRRHSNLEAEMNLLRGQIATKQENLESGLRDMLIAGLMEFDCGTEADMSLSCATLKVEHLRQKKADAIRAVRADRSALERQIMTLEQKRSQLLEDIMKESTELERKRVRCVEVLGDLEQLDNFEGVLASAREVLRSVSQQSSARHAMTACYSHLVEMANASGKCPLCDRSFESEEERSNFLRLYEKQQSTSAQESPDSEVLSATQRVRCLEELEADVHSVRRLTASVPQLEHQARLSVEELEGKRALVENIAVGERELEEQLGRVEGLAQVAAELNTVASEIKSLQYQLSRRETYSQENQGSPAVGGSGSVPADGGGSGSVCDIREKTYEEISTAYEAANAEFCRLNVLLSEAQRRGDGLTDHALDSELSKKRSELCELQMKLTRQAELEKTIADCRKEAADYVERIGIIDKQREQFQADVDGGGRELQTLQERREELHRAAHDGRLGQLKAALLALSNLVPKLRSYITSQQGDKLLEAREKLRTEEELRTVAEDTLKNTRSTMQEKQQAIEEELRCVTEVEKLIEFVERQESLREDEKRLQQVQESQRTRAQQEGLMEAMLQDVSNLKSQLSRDKYKDIEKRYRTTFIKVQTTEVAVADVEKYYRALEKAVQTYHQEKIAQINEILAGLWRLTYKGSDIDTIELRSEDDATSTTVRRSYSYRVVMKRGNSEMDMRGRCSAGQKVLASVLIRLALSEAFCCDCGILALDEPTTNLDEDNARSLAESLRQLIVNRRSVKHFQLIIITHDEHFVRALGGQALDTYYFVRKDREGAFSVIEERTFNQLFAS</sequence>
<dbReference type="GO" id="GO:0000794">
    <property type="term" value="C:condensed nuclear chromosome"/>
    <property type="evidence" value="ECO:0007669"/>
    <property type="project" value="TreeGrafter"/>
</dbReference>
<feature type="domain" description="Rad50/SbcC-type AAA" evidence="22">
    <location>
        <begin position="6"/>
        <end position="238"/>
    </location>
</feature>
<dbReference type="PANTHER" id="PTHR18867">
    <property type="entry name" value="RAD50"/>
    <property type="match status" value="1"/>
</dbReference>
<keyword evidence="9" id="KW-0227">DNA damage</keyword>
<comment type="catalytic activity">
    <reaction evidence="18">
        <text>ATP + H2O = ADP + phosphate + H(+)</text>
        <dbReference type="Rhea" id="RHEA:13065"/>
        <dbReference type="ChEBI" id="CHEBI:15377"/>
        <dbReference type="ChEBI" id="CHEBI:15378"/>
        <dbReference type="ChEBI" id="CHEBI:30616"/>
        <dbReference type="ChEBI" id="CHEBI:43474"/>
        <dbReference type="ChEBI" id="CHEBI:456216"/>
    </reaction>
</comment>
<keyword evidence="8" id="KW-0547">Nucleotide-binding</keyword>
<comment type="similarity">
    <text evidence="4">Belongs to the SMC family. RAD50 subfamily.</text>
</comment>
<feature type="region of interest" description="Disordered" evidence="20">
    <location>
        <begin position="820"/>
        <end position="846"/>
    </location>
</feature>
<feature type="domain" description="Zinc-hook" evidence="21">
    <location>
        <begin position="681"/>
        <end position="713"/>
    </location>
</feature>
<dbReference type="GO" id="GO:0005524">
    <property type="term" value="F:ATP binding"/>
    <property type="evidence" value="ECO:0007669"/>
    <property type="project" value="UniProtKB-KW"/>
</dbReference>
<feature type="coiled-coil region" evidence="19">
    <location>
        <begin position="186"/>
        <end position="336"/>
    </location>
</feature>
<keyword evidence="16" id="KW-0539">Nucleus</keyword>
<comment type="cofactor">
    <cofactor evidence="1">
        <name>Zn(2+)</name>
        <dbReference type="ChEBI" id="CHEBI:29105"/>
    </cofactor>
</comment>
<dbReference type="Pfam" id="PF04423">
    <property type="entry name" value="Rad50_zn_hook"/>
    <property type="match status" value="1"/>
</dbReference>
<evidence type="ECO:0000256" key="7">
    <source>
        <dbReference type="ARBA" id="ARBA00022723"/>
    </source>
</evidence>
<name>G0UC67_TRYVY</name>
<keyword evidence="10" id="KW-0378">Hydrolase</keyword>
<feature type="coiled-coil region" evidence="19">
    <location>
        <begin position="406"/>
        <end position="494"/>
    </location>
</feature>
<dbReference type="NCBIfam" id="TIGR00606">
    <property type="entry name" value="rad50"/>
    <property type="match status" value="1"/>
</dbReference>
<organism evidence="23">
    <name type="scientific">Trypanosoma vivax (strain Y486)</name>
    <dbReference type="NCBI Taxonomy" id="1055687"/>
    <lineage>
        <taxon>Eukaryota</taxon>
        <taxon>Discoba</taxon>
        <taxon>Euglenozoa</taxon>
        <taxon>Kinetoplastea</taxon>
        <taxon>Metakinetoplastina</taxon>
        <taxon>Trypanosomatida</taxon>
        <taxon>Trypanosomatidae</taxon>
        <taxon>Trypanosoma</taxon>
        <taxon>Duttonella</taxon>
    </lineage>
</organism>
<evidence type="ECO:0000256" key="8">
    <source>
        <dbReference type="ARBA" id="ARBA00022741"/>
    </source>
</evidence>
<dbReference type="GO" id="GO:0006302">
    <property type="term" value="P:double-strand break repair"/>
    <property type="evidence" value="ECO:0007669"/>
    <property type="project" value="InterPro"/>
</dbReference>
<keyword evidence="11" id="KW-0862">Zinc</keyword>
<evidence type="ECO:0000256" key="19">
    <source>
        <dbReference type="SAM" id="Coils"/>
    </source>
</evidence>
<keyword evidence="15" id="KW-0234">DNA repair</keyword>
<reference evidence="23" key="1">
    <citation type="journal article" date="2012" name="Proc. Natl. Acad. Sci. U.S.A.">
        <title>Antigenic diversity is generated by distinct evolutionary mechanisms in African trypanosome species.</title>
        <authorList>
            <person name="Jackson A.P."/>
            <person name="Berry A."/>
            <person name="Aslett M."/>
            <person name="Allison H.C."/>
            <person name="Burton P."/>
            <person name="Vavrova-Anderson J."/>
            <person name="Brown R."/>
            <person name="Browne H."/>
            <person name="Corton N."/>
            <person name="Hauser H."/>
            <person name="Gamble J."/>
            <person name="Gilderthorp R."/>
            <person name="Marcello L."/>
            <person name="McQuillan J."/>
            <person name="Otto T.D."/>
            <person name="Quail M.A."/>
            <person name="Sanders M.J."/>
            <person name="van Tonder A."/>
            <person name="Ginger M.L."/>
            <person name="Field M.C."/>
            <person name="Barry J.D."/>
            <person name="Hertz-Fowler C."/>
            <person name="Berriman M."/>
        </authorList>
    </citation>
    <scope>NUCLEOTIDE SEQUENCE</scope>
    <source>
        <strain evidence="23">Y486</strain>
    </source>
</reference>
<comment type="subcellular location">
    <subcellularLocation>
        <location evidence="3">Chromosome</location>
    </subcellularLocation>
    <subcellularLocation>
        <location evidence="2">Nucleus</location>
    </subcellularLocation>
</comment>
<keyword evidence="14 19" id="KW-0175">Coiled coil</keyword>
<keyword evidence="13" id="KW-0460">Magnesium</keyword>
<evidence type="ECO:0000256" key="2">
    <source>
        <dbReference type="ARBA" id="ARBA00004123"/>
    </source>
</evidence>
<dbReference type="GO" id="GO:0070192">
    <property type="term" value="P:chromosome organization involved in meiotic cell cycle"/>
    <property type="evidence" value="ECO:0007669"/>
    <property type="project" value="TreeGrafter"/>
</dbReference>
<dbReference type="Pfam" id="PF13476">
    <property type="entry name" value="AAA_23"/>
    <property type="match status" value="1"/>
</dbReference>
<evidence type="ECO:0000259" key="22">
    <source>
        <dbReference type="Pfam" id="PF13476"/>
    </source>
</evidence>
<evidence type="ECO:0000256" key="3">
    <source>
        <dbReference type="ARBA" id="ARBA00004286"/>
    </source>
</evidence>